<dbReference type="OrthoDB" id="2020995at2759"/>
<evidence type="ECO:0000259" key="8">
    <source>
        <dbReference type="PROSITE" id="PS50811"/>
    </source>
</evidence>
<dbReference type="GO" id="GO:0003700">
    <property type="term" value="F:DNA-binding transcription factor activity"/>
    <property type="evidence" value="ECO:0007669"/>
    <property type="project" value="InterPro"/>
</dbReference>
<dbReference type="InterPro" id="IPR003657">
    <property type="entry name" value="WRKY_dom"/>
</dbReference>
<dbReference type="InterPro" id="IPR044810">
    <property type="entry name" value="WRKY_plant"/>
</dbReference>
<feature type="coiled-coil region" evidence="6">
    <location>
        <begin position="128"/>
        <end position="162"/>
    </location>
</feature>
<dbReference type="Gene3D" id="2.20.25.80">
    <property type="entry name" value="WRKY domain"/>
    <property type="match status" value="1"/>
</dbReference>
<evidence type="ECO:0000256" key="4">
    <source>
        <dbReference type="ARBA" id="ARBA00023163"/>
    </source>
</evidence>
<keyword evidence="3" id="KW-0238">DNA-binding</keyword>
<evidence type="ECO:0000256" key="3">
    <source>
        <dbReference type="ARBA" id="ARBA00023125"/>
    </source>
</evidence>
<organism evidence="9 10">
    <name type="scientific">Miscanthus lutarioriparius</name>
    <dbReference type="NCBI Taxonomy" id="422564"/>
    <lineage>
        <taxon>Eukaryota</taxon>
        <taxon>Viridiplantae</taxon>
        <taxon>Streptophyta</taxon>
        <taxon>Embryophyta</taxon>
        <taxon>Tracheophyta</taxon>
        <taxon>Spermatophyta</taxon>
        <taxon>Magnoliopsida</taxon>
        <taxon>Liliopsida</taxon>
        <taxon>Poales</taxon>
        <taxon>Poaceae</taxon>
        <taxon>PACMAD clade</taxon>
        <taxon>Panicoideae</taxon>
        <taxon>Andropogonodae</taxon>
        <taxon>Andropogoneae</taxon>
        <taxon>Saccharinae</taxon>
        <taxon>Miscanthus</taxon>
    </lineage>
</organism>
<dbReference type="PROSITE" id="PS50811">
    <property type="entry name" value="WRKY"/>
    <property type="match status" value="1"/>
</dbReference>
<keyword evidence="10" id="KW-1185">Reference proteome</keyword>
<feature type="region of interest" description="Disordered" evidence="7">
    <location>
        <begin position="211"/>
        <end position="252"/>
    </location>
</feature>
<evidence type="ECO:0000256" key="1">
    <source>
        <dbReference type="ARBA" id="ARBA00004123"/>
    </source>
</evidence>
<dbReference type="SMART" id="SM00774">
    <property type="entry name" value="WRKY"/>
    <property type="match status" value="1"/>
</dbReference>
<keyword evidence="2" id="KW-0805">Transcription regulation</keyword>
<dbReference type="Pfam" id="PF03106">
    <property type="entry name" value="WRKY"/>
    <property type="match status" value="1"/>
</dbReference>
<evidence type="ECO:0000313" key="9">
    <source>
        <dbReference type="EMBL" id="CAD6334704.1"/>
    </source>
</evidence>
<keyword evidence="5" id="KW-0539">Nucleus</keyword>
<evidence type="ECO:0000313" key="10">
    <source>
        <dbReference type="Proteomes" id="UP000604825"/>
    </source>
</evidence>
<feature type="domain" description="WRKY" evidence="8">
    <location>
        <begin position="266"/>
        <end position="328"/>
    </location>
</feature>
<dbReference type="SUPFAM" id="SSF118290">
    <property type="entry name" value="WRKY DNA-binding domain"/>
    <property type="match status" value="1"/>
</dbReference>
<comment type="subcellular location">
    <subcellularLocation>
        <location evidence="1">Nucleus</location>
    </subcellularLocation>
</comment>
<keyword evidence="6" id="KW-0175">Coiled coil</keyword>
<comment type="caution">
    <text evidence="9">The sequence shown here is derived from an EMBL/GenBank/DDBJ whole genome shotgun (WGS) entry which is preliminary data.</text>
</comment>
<reference evidence="9" key="1">
    <citation type="submission" date="2020-10" db="EMBL/GenBank/DDBJ databases">
        <authorList>
            <person name="Han B."/>
            <person name="Lu T."/>
            <person name="Zhao Q."/>
            <person name="Huang X."/>
            <person name="Zhao Y."/>
        </authorList>
    </citation>
    <scope>NUCLEOTIDE SEQUENCE</scope>
</reference>
<sequence length="538" mass="55940">MDLVPKQQQSKEKQEEEQEEEMMMVLAEHGDRPAFGHGGGGRRSEIKEVDFFSAAAAAARRMTDDDDGGRDEAAGALARGCHNTTVNTALDLLTCRAAAATPAAVDSGDGTACGRDKEVDAAAVEGELRQAGEVNRRLRRMLEELTRSYSALYHQLIQAQQAQQQQYQQQQASRGAANPMLPAEMTGVQFMDHGRVAPAIAGAAAVAPPAFSGDKADSDGGSGSGGEADQNDGMRTPGRGENAERALAPAAEAPLRRARVSVRARSEASMIRDGCQWRKYGQKMAKGNPWPRAYYRCTMATGCPVQRCAEDKAVLITTYEGTHNHQLPPDAAAMAKTTSAAAAMLLSGPAVSHDAGALFAGHHVAAPAPLFQYHHPYASAMGGATLSASAPFPTITLDLTHSPPPGAAAAAAAGLLQHYRQLSPVPAMPPFTMYGFPAAAGHRPAATLLGLDGRNRSALETMTAAITSDPNFTTALAAALSTIMAGGAEPPALRSGAADTAGDGGNSSGGIEPAKAAAAGARETALHALLQRLHDSRQ</sequence>
<feature type="region of interest" description="Disordered" evidence="7">
    <location>
        <begin position="491"/>
        <end position="519"/>
    </location>
</feature>
<dbReference type="InterPro" id="IPR036576">
    <property type="entry name" value="WRKY_dom_sf"/>
</dbReference>
<dbReference type="Proteomes" id="UP000604825">
    <property type="component" value="Unassembled WGS sequence"/>
</dbReference>
<dbReference type="PANTHER" id="PTHR31429:SF41">
    <property type="entry name" value="TRANSCRIPTION FACTOR WRKY5"/>
    <property type="match status" value="1"/>
</dbReference>
<dbReference type="PANTHER" id="PTHR31429">
    <property type="entry name" value="WRKY TRANSCRIPTION FACTOR 36-RELATED"/>
    <property type="match status" value="1"/>
</dbReference>
<evidence type="ECO:0000256" key="7">
    <source>
        <dbReference type="SAM" id="MobiDB-lite"/>
    </source>
</evidence>
<gene>
    <name evidence="9" type="ORF">NCGR_LOCUS58802</name>
</gene>
<dbReference type="GO" id="GO:0005634">
    <property type="term" value="C:nucleus"/>
    <property type="evidence" value="ECO:0007669"/>
    <property type="project" value="UniProtKB-SubCell"/>
</dbReference>
<protein>
    <recommendedName>
        <fullName evidence="8">WRKY domain-containing protein</fullName>
    </recommendedName>
</protein>
<evidence type="ECO:0000256" key="6">
    <source>
        <dbReference type="SAM" id="Coils"/>
    </source>
</evidence>
<evidence type="ECO:0000256" key="2">
    <source>
        <dbReference type="ARBA" id="ARBA00023015"/>
    </source>
</evidence>
<name>A0A811S0U9_9POAL</name>
<evidence type="ECO:0000256" key="5">
    <source>
        <dbReference type="ARBA" id="ARBA00023242"/>
    </source>
</evidence>
<accession>A0A811S0U9</accession>
<dbReference type="AlphaFoldDB" id="A0A811S0U9"/>
<dbReference type="GO" id="GO:0043565">
    <property type="term" value="F:sequence-specific DNA binding"/>
    <property type="evidence" value="ECO:0007669"/>
    <property type="project" value="InterPro"/>
</dbReference>
<dbReference type="EMBL" id="CAJGYO010000017">
    <property type="protein sequence ID" value="CAD6334704.1"/>
    <property type="molecule type" value="Genomic_DNA"/>
</dbReference>
<feature type="region of interest" description="Disordered" evidence="7">
    <location>
        <begin position="1"/>
        <end position="23"/>
    </location>
</feature>
<proteinExistence type="predicted"/>
<keyword evidence="4" id="KW-0804">Transcription</keyword>